<evidence type="ECO:0000259" key="6">
    <source>
        <dbReference type="PROSITE" id="PS50977"/>
    </source>
</evidence>
<accession>A0ABR9J9F8</accession>
<reference evidence="7 8" key="1">
    <citation type="submission" date="2020-10" db="EMBL/GenBank/DDBJ databases">
        <title>Sequencing the genomes of 1000 actinobacteria strains.</title>
        <authorList>
            <person name="Klenk H.-P."/>
        </authorList>
    </citation>
    <scope>NUCLEOTIDE SEQUENCE [LARGE SCALE GENOMIC DNA]</scope>
    <source>
        <strain evidence="7 8">DSM 15474</strain>
    </source>
</reference>
<dbReference type="Gene3D" id="1.10.357.10">
    <property type="entry name" value="Tetracycline Repressor, domain 2"/>
    <property type="match status" value="1"/>
</dbReference>
<dbReference type="PROSITE" id="PS50977">
    <property type="entry name" value="HTH_TETR_2"/>
    <property type="match status" value="1"/>
</dbReference>
<dbReference type="InterPro" id="IPR009057">
    <property type="entry name" value="Homeodomain-like_sf"/>
</dbReference>
<dbReference type="Proteomes" id="UP000636579">
    <property type="component" value="Unassembled WGS sequence"/>
</dbReference>
<organism evidence="7 8">
    <name type="scientific">Nesterenkonia halotolerans</name>
    <dbReference type="NCBI Taxonomy" id="225325"/>
    <lineage>
        <taxon>Bacteria</taxon>
        <taxon>Bacillati</taxon>
        <taxon>Actinomycetota</taxon>
        <taxon>Actinomycetes</taxon>
        <taxon>Micrococcales</taxon>
        <taxon>Micrococcaceae</taxon>
        <taxon>Nesterenkonia</taxon>
    </lineage>
</organism>
<protein>
    <submittedName>
        <fullName evidence="7">AcrR family transcriptional regulator</fullName>
    </submittedName>
</protein>
<dbReference type="InterPro" id="IPR001647">
    <property type="entry name" value="HTH_TetR"/>
</dbReference>
<keyword evidence="3" id="KW-0804">Transcription</keyword>
<dbReference type="PANTHER" id="PTHR30055:SF234">
    <property type="entry name" value="HTH-TYPE TRANSCRIPTIONAL REGULATOR BETI"/>
    <property type="match status" value="1"/>
</dbReference>
<dbReference type="InterPro" id="IPR050109">
    <property type="entry name" value="HTH-type_TetR-like_transc_reg"/>
</dbReference>
<evidence type="ECO:0000256" key="5">
    <source>
        <dbReference type="SAM" id="MobiDB-lite"/>
    </source>
</evidence>
<gene>
    <name evidence="7" type="ORF">H4W26_001956</name>
</gene>
<dbReference type="InterPro" id="IPR041479">
    <property type="entry name" value="TetR_CgmR_C"/>
</dbReference>
<dbReference type="Pfam" id="PF17937">
    <property type="entry name" value="TetR_C_28"/>
    <property type="match status" value="1"/>
</dbReference>
<feature type="domain" description="HTH tetR-type" evidence="6">
    <location>
        <begin position="3"/>
        <end position="63"/>
    </location>
</feature>
<dbReference type="SUPFAM" id="SSF48498">
    <property type="entry name" value="Tetracyclin repressor-like, C-terminal domain"/>
    <property type="match status" value="1"/>
</dbReference>
<keyword evidence="8" id="KW-1185">Reference proteome</keyword>
<dbReference type="EMBL" id="JADBEE010000001">
    <property type="protein sequence ID" value="MBE1515201.1"/>
    <property type="molecule type" value="Genomic_DNA"/>
</dbReference>
<evidence type="ECO:0000256" key="1">
    <source>
        <dbReference type="ARBA" id="ARBA00023015"/>
    </source>
</evidence>
<dbReference type="RefSeq" id="WP_192591852.1">
    <property type="nucleotide sequence ID" value="NZ_JADBEE010000001.1"/>
</dbReference>
<dbReference type="InterPro" id="IPR036271">
    <property type="entry name" value="Tet_transcr_reg_TetR-rel_C_sf"/>
</dbReference>
<dbReference type="SUPFAM" id="SSF46689">
    <property type="entry name" value="Homeodomain-like"/>
    <property type="match status" value="1"/>
</dbReference>
<sequence length="212" mass="23302">MRPSKRHEILDAATRVVQREGVTTLTYESVAAEAGMTKGGLLYHFPSREELLLGLHRHVAEQWERSLEAQAGGTAQELSWDERFQAFVRLSQNPERAELLLMLEASEDPVANAAWDEVFARWAPQPPEVVSAPDDDAEAAALRCFIARLAADGLWFYEALSTEGLGPKMRERVTEEIIALAQRASDSTTQRASESAARPASDSVAKPADAAE</sequence>
<evidence type="ECO:0000313" key="8">
    <source>
        <dbReference type="Proteomes" id="UP000636579"/>
    </source>
</evidence>
<dbReference type="Pfam" id="PF00440">
    <property type="entry name" value="TetR_N"/>
    <property type="match status" value="1"/>
</dbReference>
<keyword evidence="1" id="KW-0805">Transcription regulation</keyword>
<evidence type="ECO:0000256" key="3">
    <source>
        <dbReference type="ARBA" id="ARBA00023163"/>
    </source>
</evidence>
<evidence type="ECO:0000313" key="7">
    <source>
        <dbReference type="EMBL" id="MBE1515201.1"/>
    </source>
</evidence>
<dbReference type="PANTHER" id="PTHR30055">
    <property type="entry name" value="HTH-TYPE TRANSCRIPTIONAL REGULATOR RUTR"/>
    <property type="match status" value="1"/>
</dbReference>
<proteinExistence type="predicted"/>
<evidence type="ECO:0000256" key="2">
    <source>
        <dbReference type="ARBA" id="ARBA00023125"/>
    </source>
</evidence>
<keyword evidence="2 4" id="KW-0238">DNA-binding</keyword>
<comment type="caution">
    <text evidence="7">The sequence shown here is derived from an EMBL/GenBank/DDBJ whole genome shotgun (WGS) entry which is preliminary data.</text>
</comment>
<feature type="DNA-binding region" description="H-T-H motif" evidence="4">
    <location>
        <begin position="26"/>
        <end position="45"/>
    </location>
</feature>
<feature type="compositionally biased region" description="Polar residues" evidence="5">
    <location>
        <begin position="184"/>
        <end position="193"/>
    </location>
</feature>
<feature type="region of interest" description="Disordered" evidence="5">
    <location>
        <begin position="183"/>
        <end position="212"/>
    </location>
</feature>
<evidence type="ECO:0000256" key="4">
    <source>
        <dbReference type="PROSITE-ProRule" id="PRU00335"/>
    </source>
</evidence>
<dbReference type="PRINTS" id="PR00455">
    <property type="entry name" value="HTHTETR"/>
</dbReference>
<name>A0ABR9J9F8_9MICC</name>